<evidence type="ECO:0008006" key="3">
    <source>
        <dbReference type="Google" id="ProtNLM"/>
    </source>
</evidence>
<reference evidence="1" key="4">
    <citation type="submission" date="2019-03" db="UniProtKB">
        <authorList>
            <consortium name="EnsemblPlants"/>
        </authorList>
    </citation>
    <scope>IDENTIFICATION</scope>
</reference>
<organism evidence="1 2">
    <name type="scientific">Aegilops tauschii subsp. strangulata</name>
    <name type="common">Goatgrass</name>
    <dbReference type="NCBI Taxonomy" id="200361"/>
    <lineage>
        <taxon>Eukaryota</taxon>
        <taxon>Viridiplantae</taxon>
        <taxon>Streptophyta</taxon>
        <taxon>Embryophyta</taxon>
        <taxon>Tracheophyta</taxon>
        <taxon>Spermatophyta</taxon>
        <taxon>Magnoliopsida</taxon>
        <taxon>Liliopsida</taxon>
        <taxon>Poales</taxon>
        <taxon>Poaceae</taxon>
        <taxon>BOP clade</taxon>
        <taxon>Pooideae</taxon>
        <taxon>Triticodae</taxon>
        <taxon>Triticeae</taxon>
        <taxon>Triticinae</taxon>
        <taxon>Aegilops</taxon>
    </lineage>
</organism>
<sequence>NPSIEDFRACYDIASLAKMMVELERLVMFPTVYRLSELALLLPVATAIVERVF</sequence>
<dbReference type="Gramene" id="AET1Gv20112200.1">
    <property type="protein sequence ID" value="AET1Gv20112200.1"/>
    <property type="gene ID" value="AET1Gv20112200"/>
</dbReference>
<reference evidence="2" key="1">
    <citation type="journal article" date="2014" name="Science">
        <title>Ancient hybridizations among the ancestral genomes of bread wheat.</title>
        <authorList>
            <consortium name="International Wheat Genome Sequencing Consortium,"/>
            <person name="Marcussen T."/>
            <person name="Sandve S.R."/>
            <person name="Heier L."/>
            <person name="Spannagl M."/>
            <person name="Pfeifer M."/>
            <person name="Jakobsen K.S."/>
            <person name="Wulff B.B."/>
            <person name="Steuernagel B."/>
            <person name="Mayer K.F."/>
            <person name="Olsen O.A."/>
        </authorList>
    </citation>
    <scope>NUCLEOTIDE SEQUENCE [LARGE SCALE GENOMIC DNA]</scope>
    <source>
        <strain evidence="2">cv. AL8/78</strain>
    </source>
</reference>
<dbReference type="AlphaFoldDB" id="A0A452XQH2"/>
<name>A0A452XQH2_AEGTS</name>
<evidence type="ECO:0000313" key="1">
    <source>
        <dbReference type="EnsemblPlants" id="AET1Gv20112200.1"/>
    </source>
</evidence>
<dbReference type="STRING" id="200361.A0A452XQH2"/>
<reference evidence="1" key="3">
    <citation type="journal article" date="2017" name="Nature">
        <title>Genome sequence of the progenitor of the wheat D genome Aegilops tauschii.</title>
        <authorList>
            <person name="Luo M.C."/>
            <person name="Gu Y.Q."/>
            <person name="Puiu D."/>
            <person name="Wang H."/>
            <person name="Twardziok S.O."/>
            <person name="Deal K.R."/>
            <person name="Huo N."/>
            <person name="Zhu T."/>
            <person name="Wang L."/>
            <person name="Wang Y."/>
            <person name="McGuire P.E."/>
            <person name="Liu S."/>
            <person name="Long H."/>
            <person name="Ramasamy R.K."/>
            <person name="Rodriguez J.C."/>
            <person name="Van S.L."/>
            <person name="Yuan L."/>
            <person name="Wang Z."/>
            <person name="Xia Z."/>
            <person name="Xiao L."/>
            <person name="Anderson O.D."/>
            <person name="Ouyang S."/>
            <person name="Liang Y."/>
            <person name="Zimin A.V."/>
            <person name="Pertea G."/>
            <person name="Qi P."/>
            <person name="Bennetzen J.L."/>
            <person name="Dai X."/>
            <person name="Dawson M.W."/>
            <person name="Muller H.G."/>
            <person name="Kugler K."/>
            <person name="Rivarola-Duarte L."/>
            <person name="Spannagl M."/>
            <person name="Mayer K.F.X."/>
            <person name="Lu F.H."/>
            <person name="Bevan M.W."/>
            <person name="Leroy P."/>
            <person name="Li P."/>
            <person name="You F.M."/>
            <person name="Sun Q."/>
            <person name="Liu Z."/>
            <person name="Lyons E."/>
            <person name="Wicker T."/>
            <person name="Salzberg S.L."/>
            <person name="Devos K.M."/>
            <person name="Dvorak J."/>
        </authorList>
    </citation>
    <scope>NUCLEOTIDE SEQUENCE [LARGE SCALE GENOMIC DNA]</scope>
    <source>
        <strain evidence="1">cv. AL8/78</strain>
    </source>
</reference>
<reference evidence="1" key="5">
    <citation type="journal article" date="2021" name="G3 (Bethesda)">
        <title>Aegilops tauschii genome assembly Aet v5.0 features greater sequence contiguity and improved annotation.</title>
        <authorList>
            <person name="Wang L."/>
            <person name="Zhu T."/>
            <person name="Rodriguez J.C."/>
            <person name="Deal K.R."/>
            <person name="Dubcovsky J."/>
            <person name="McGuire P.E."/>
            <person name="Lux T."/>
            <person name="Spannagl M."/>
            <person name="Mayer K.F.X."/>
            <person name="Baldrich P."/>
            <person name="Meyers B.C."/>
            <person name="Huo N."/>
            <person name="Gu Y.Q."/>
            <person name="Zhou H."/>
            <person name="Devos K.M."/>
            <person name="Bennetzen J.L."/>
            <person name="Unver T."/>
            <person name="Budak H."/>
            <person name="Gulick P.J."/>
            <person name="Galiba G."/>
            <person name="Kalapos B."/>
            <person name="Nelson D.R."/>
            <person name="Li P."/>
            <person name="You F.M."/>
            <person name="Luo M.C."/>
            <person name="Dvorak J."/>
        </authorList>
    </citation>
    <scope>NUCLEOTIDE SEQUENCE [LARGE SCALE GENOMIC DNA]</scope>
    <source>
        <strain evidence="1">cv. AL8/78</strain>
    </source>
</reference>
<proteinExistence type="predicted"/>
<accession>A0A452XQH2</accession>
<keyword evidence="2" id="KW-1185">Reference proteome</keyword>
<dbReference type="EnsemblPlants" id="AET1Gv20112200.1">
    <property type="protein sequence ID" value="AET1Gv20112200.1"/>
    <property type="gene ID" value="AET1Gv20112200"/>
</dbReference>
<reference evidence="2" key="2">
    <citation type="journal article" date="2017" name="Nat. Plants">
        <title>The Aegilops tauschii genome reveals multiple impacts of transposons.</title>
        <authorList>
            <person name="Zhao G."/>
            <person name="Zou C."/>
            <person name="Li K."/>
            <person name="Wang K."/>
            <person name="Li T."/>
            <person name="Gao L."/>
            <person name="Zhang X."/>
            <person name="Wang H."/>
            <person name="Yang Z."/>
            <person name="Liu X."/>
            <person name="Jiang W."/>
            <person name="Mao L."/>
            <person name="Kong X."/>
            <person name="Jiao Y."/>
            <person name="Jia J."/>
        </authorList>
    </citation>
    <scope>NUCLEOTIDE SEQUENCE [LARGE SCALE GENOMIC DNA]</scope>
    <source>
        <strain evidence="2">cv. AL8/78</strain>
    </source>
</reference>
<protein>
    <recommendedName>
        <fullName evidence="3">HAT C-terminal dimerisation domain-containing protein</fullName>
    </recommendedName>
</protein>
<dbReference type="Proteomes" id="UP000015105">
    <property type="component" value="Chromosome 1D"/>
</dbReference>
<evidence type="ECO:0000313" key="2">
    <source>
        <dbReference type="Proteomes" id="UP000015105"/>
    </source>
</evidence>